<keyword evidence="3" id="KW-1185">Reference proteome</keyword>
<dbReference type="GeneID" id="36517198"/>
<dbReference type="GO" id="GO:0016538">
    <property type="term" value="F:cyclin-dependent protein serine/threonine kinase regulator activity"/>
    <property type="evidence" value="ECO:0007669"/>
    <property type="project" value="TreeGrafter"/>
</dbReference>
<dbReference type="STRING" id="45607.A0A2T0FLI0"/>
<accession>A0A2T0FLI0</accession>
<dbReference type="InterPro" id="IPR036915">
    <property type="entry name" value="Cyclin-like_sf"/>
</dbReference>
<feature type="compositionally biased region" description="Basic and acidic residues" evidence="1">
    <location>
        <begin position="26"/>
        <end position="37"/>
    </location>
</feature>
<dbReference type="OrthoDB" id="337735at2759"/>
<dbReference type="EMBL" id="NDIQ01000022">
    <property type="protein sequence ID" value="PRT55830.1"/>
    <property type="molecule type" value="Genomic_DNA"/>
</dbReference>
<dbReference type="InterPro" id="IPR013922">
    <property type="entry name" value="Cyclin_PHO80-like"/>
</dbReference>
<comment type="caution">
    <text evidence="2">The sequence shown here is derived from an EMBL/GenBank/DDBJ whole genome shotgun (WGS) entry which is preliminary data.</text>
</comment>
<dbReference type="Proteomes" id="UP000238350">
    <property type="component" value="Unassembled WGS sequence"/>
</dbReference>
<dbReference type="RefSeq" id="XP_024665775.1">
    <property type="nucleotide sequence ID" value="XM_024810007.1"/>
</dbReference>
<feature type="region of interest" description="Disordered" evidence="1">
    <location>
        <begin position="1"/>
        <end position="37"/>
    </location>
</feature>
<dbReference type="GO" id="GO:0000307">
    <property type="term" value="C:cyclin-dependent protein kinase holoenzyme complex"/>
    <property type="evidence" value="ECO:0007669"/>
    <property type="project" value="TreeGrafter"/>
</dbReference>
<sequence length="325" mass="36099">MLASQTPKLSTPSTDSGALAPPAAHDLNHSGDSAEHQIHVPPGAQAEHQPTPQDSAMEVDKPVGKTVPDFYYECHMRDLVALVSRFLQEIVALNDTIPVSSENLTRFHSRTPPEISIRDYLQRIIRFCSIDRAILMVVIYFIDVLSHSYQQFQVNTLTVHRYIVTSVTVACKGLCDSFCTNAHYAKVGGISTVELNMLEVEFLSKVQYKIVPPPGRLDSYFKLMMERNSEGIDFTAKGPLLTGPWAGLIPPGLALPADRAWTPESLQDTPECAEEADCSASKEKRRTGFRAAMRGMSKFLNNPKKRRDVDDDGRPIVDITKRSKA</sequence>
<dbReference type="GO" id="GO:0019901">
    <property type="term" value="F:protein kinase binding"/>
    <property type="evidence" value="ECO:0007669"/>
    <property type="project" value="InterPro"/>
</dbReference>
<dbReference type="GO" id="GO:0005634">
    <property type="term" value="C:nucleus"/>
    <property type="evidence" value="ECO:0007669"/>
    <property type="project" value="TreeGrafter"/>
</dbReference>
<feature type="region of interest" description="Disordered" evidence="1">
    <location>
        <begin position="300"/>
        <end position="325"/>
    </location>
</feature>
<dbReference type="CDD" id="cd20558">
    <property type="entry name" value="CYCLIN_ScPCL7-like"/>
    <property type="match status" value="1"/>
</dbReference>
<dbReference type="AlphaFoldDB" id="A0A2T0FLI0"/>
<feature type="compositionally biased region" description="Polar residues" evidence="1">
    <location>
        <begin position="1"/>
        <end position="16"/>
    </location>
</feature>
<feature type="compositionally biased region" description="Basic and acidic residues" evidence="1">
    <location>
        <begin position="307"/>
        <end position="325"/>
    </location>
</feature>
<dbReference type="PANTHER" id="PTHR15615">
    <property type="match status" value="1"/>
</dbReference>
<dbReference type="SUPFAM" id="SSF47954">
    <property type="entry name" value="Cyclin-like"/>
    <property type="match status" value="1"/>
</dbReference>
<evidence type="ECO:0000256" key="1">
    <source>
        <dbReference type="SAM" id="MobiDB-lite"/>
    </source>
</evidence>
<protein>
    <submittedName>
        <fullName evidence="2">Nuc-1 negative regulatory protein preg</fullName>
    </submittedName>
</protein>
<name>A0A2T0FLI0_9ASCO</name>
<dbReference type="Pfam" id="PF08613">
    <property type="entry name" value="Cyclin"/>
    <property type="match status" value="1"/>
</dbReference>
<proteinExistence type="predicted"/>
<dbReference type="PANTHER" id="PTHR15615:SF117">
    <property type="entry name" value="PHO85 CYCLIN PHO80"/>
    <property type="match status" value="1"/>
</dbReference>
<gene>
    <name evidence="2" type="ORF">B9G98_03450</name>
</gene>
<dbReference type="Gene3D" id="1.10.472.10">
    <property type="entry name" value="Cyclin-like"/>
    <property type="match status" value="1"/>
</dbReference>
<reference evidence="2 3" key="1">
    <citation type="submission" date="2017-04" db="EMBL/GenBank/DDBJ databases">
        <title>Genome sequencing of [Candida] sorbophila.</title>
        <authorList>
            <person name="Ahn J.O."/>
        </authorList>
    </citation>
    <scope>NUCLEOTIDE SEQUENCE [LARGE SCALE GENOMIC DNA]</scope>
    <source>
        <strain evidence="2 3">DS02</strain>
    </source>
</reference>
<organism evidence="2 3">
    <name type="scientific">Wickerhamiella sorbophila</name>
    <dbReference type="NCBI Taxonomy" id="45607"/>
    <lineage>
        <taxon>Eukaryota</taxon>
        <taxon>Fungi</taxon>
        <taxon>Dikarya</taxon>
        <taxon>Ascomycota</taxon>
        <taxon>Saccharomycotina</taxon>
        <taxon>Dipodascomycetes</taxon>
        <taxon>Dipodascales</taxon>
        <taxon>Trichomonascaceae</taxon>
        <taxon>Wickerhamiella</taxon>
    </lineage>
</organism>
<evidence type="ECO:0000313" key="3">
    <source>
        <dbReference type="Proteomes" id="UP000238350"/>
    </source>
</evidence>
<evidence type="ECO:0000313" key="2">
    <source>
        <dbReference type="EMBL" id="PRT55830.1"/>
    </source>
</evidence>